<organism evidence="2">
    <name type="scientific">Arcella intermedia</name>
    <dbReference type="NCBI Taxonomy" id="1963864"/>
    <lineage>
        <taxon>Eukaryota</taxon>
        <taxon>Amoebozoa</taxon>
        <taxon>Tubulinea</taxon>
        <taxon>Elardia</taxon>
        <taxon>Arcellinida</taxon>
        <taxon>Sphaerothecina</taxon>
        <taxon>Arcellidae</taxon>
        <taxon>Arcella</taxon>
    </lineage>
</organism>
<accession>A0A6B2LTB5</accession>
<dbReference type="InterPro" id="IPR011333">
    <property type="entry name" value="SKP1/BTB/POZ_sf"/>
</dbReference>
<dbReference type="SUPFAM" id="SSF54695">
    <property type="entry name" value="POZ domain"/>
    <property type="match status" value="1"/>
</dbReference>
<dbReference type="PANTHER" id="PTHR11145">
    <property type="entry name" value="BTB/POZ DOMAIN-CONTAINING ADAPTER FOR CUL3-MEDIATED RHOA DEGRADATION PROTEIN FAMILY MEMBER"/>
    <property type="match status" value="1"/>
</dbReference>
<dbReference type="PANTHER" id="PTHR11145:SF8">
    <property type="entry name" value="RE57120P"/>
    <property type="match status" value="1"/>
</dbReference>
<evidence type="ECO:0000313" key="2">
    <source>
        <dbReference type="EMBL" id="NDV40442.1"/>
    </source>
</evidence>
<dbReference type="EMBL" id="GIBP01011473">
    <property type="protein sequence ID" value="NDV40442.1"/>
    <property type="molecule type" value="Transcribed_RNA"/>
</dbReference>
<dbReference type="CDD" id="cd18316">
    <property type="entry name" value="BTB_POZ_KCTD-like"/>
    <property type="match status" value="1"/>
</dbReference>
<reference evidence="2" key="1">
    <citation type="journal article" date="2020" name="J. Eukaryot. Microbiol.">
        <title>De novo Sequencing, Assembly and Annotation of the Transcriptome for the Free-Living Testate Amoeba Arcella intermedia.</title>
        <authorList>
            <person name="Ribeiro G.M."/>
            <person name="Porfirio-Sousa A.L."/>
            <person name="Maurer-Alcala X.X."/>
            <person name="Katz L.A."/>
            <person name="Lahr D.J.G."/>
        </authorList>
    </citation>
    <scope>NUCLEOTIDE SEQUENCE</scope>
</reference>
<protein>
    <recommendedName>
        <fullName evidence="1">Potassium channel tetramerisation-type BTB domain-containing protein</fullName>
    </recommendedName>
</protein>
<dbReference type="GO" id="GO:0051260">
    <property type="term" value="P:protein homooligomerization"/>
    <property type="evidence" value="ECO:0007669"/>
    <property type="project" value="InterPro"/>
</dbReference>
<dbReference type="AlphaFoldDB" id="A0A6B2LTB5"/>
<proteinExistence type="predicted"/>
<dbReference type="InterPro" id="IPR003131">
    <property type="entry name" value="T1-type_BTB"/>
</dbReference>
<dbReference type="Gene3D" id="3.30.710.10">
    <property type="entry name" value="Potassium Channel Kv1.1, Chain A"/>
    <property type="match status" value="1"/>
</dbReference>
<evidence type="ECO:0000259" key="1">
    <source>
        <dbReference type="Pfam" id="PF02214"/>
    </source>
</evidence>
<name>A0A6B2LTB5_9EUKA</name>
<dbReference type="InterPro" id="IPR045068">
    <property type="entry name" value="BACURD1-3"/>
</dbReference>
<dbReference type="Pfam" id="PF02214">
    <property type="entry name" value="BTB_2"/>
    <property type="match status" value="1"/>
</dbReference>
<feature type="domain" description="Potassium channel tetramerisation-type BTB" evidence="1">
    <location>
        <begin position="1"/>
        <end position="87"/>
    </location>
</feature>
<sequence length="95" mass="10938">MDVGGYVFKVNLEVLMKERSLLSEMFSSKGKTPVMKDADGCYFIDRPGRYFGLILGYMQTGDLAWPTNENRKKALLKEIEYYEIQSLLDLSKTLK</sequence>